<reference evidence="2" key="1">
    <citation type="submission" date="2021-06" db="EMBL/GenBank/DDBJ databases">
        <authorList>
            <person name="Lee C.-S."/>
            <person name="Jin L."/>
        </authorList>
    </citation>
    <scope>NUCLEOTIDE SEQUENCE</scope>
    <source>
        <strain evidence="2">Con5</strain>
        <plasmid evidence="2">p1</plasmid>
    </source>
</reference>
<proteinExistence type="predicted"/>
<accession>A0A975S3U6</accession>
<protein>
    <submittedName>
        <fullName evidence="2">VOC family protein</fullName>
    </submittedName>
</protein>
<dbReference type="Proteomes" id="UP000679352">
    <property type="component" value="Plasmid p1"/>
</dbReference>
<dbReference type="EMBL" id="CP076362">
    <property type="protein sequence ID" value="QWK92423.1"/>
    <property type="molecule type" value="Genomic_DNA"/>
</dbReference>
<evidence type="ECO:0000313" key="2">
    <source>
        <dbReference type="EMBL" id="QWK92423.1"/>
    </source>
</evidence>
<name>A0A975S3U6_9RHOB</name>
<organism evidence="2 3">
    <name type="scientific">Gemmobacter fulvus</name>
    <dbReference type="NCBI Taxonomy" id="2840474"/>
    <lineage>
        <taxon>Bacteria</taxon>
        <taxon>Pseudomonadati</taxon>
        <taxon>Pseudomonadota</taxon>
        <taxon>Alphaproteobacteria</taxon>
        <taxon>Rhodobacterales</taxon>
        <taxon>Paracoccaceae</taxon>
        <taxon>Gemmobacter</taxon>
    </lineage>
</organism>
<dbReference type="Pfam" id="PF00903">
    <property type="entry name" value="Glyoxalase"/>
    <property type="match status" value="1"/>
</dbReference>
<dbReference type="PROSITE" id="PS51819">
    <property type="entry name" value="VOC"/>
    <property type="match status" value="1"/>
</dbReference>
<evidence type="ECO:0000313" key="3">
    <source>
        <dbReference type="Proteomes" id="UP000679352"/>
    </source>
</evidence>
<dbReference type="Gene3D" id="3.10.180.10">
    <property type="entry name" value="2,3-Dihydroxybiphenyl 1,2-Dioxygenase, domain 1"/>
    <property type="match status" value="2"/>
</dbReference>
<dbReference type="InterPro" id="IPR029068">
    <property type="entry name" value="Glyas_Bleomycin-R_OHBP_Dase"/>
</dbReference>
<dbReference type="KEGG" id="gfu:KM031_17120"/>
<keyword evidence="3" id="KW-1185">Reference proteome</keyword>
<keyword evidence="2" id="KW-0614">Plasmid</keyword>
<dbReference type="RefSeq" id="WP_215505288.1">
    <property type="nucleotide sequence ID" value="NZ_CP076362.1"/>
</dbReference>
<dbReference type="InterPro" id="IPR004360">
    <property type="entry name" value="Glyas_Fos-R_dOase_dom"/>
</dbReference>
<feature type="domain" description="VOC" evidence="1">
    <location>
        <begin position="154"/>
        <end position="280"/>
    </location>
</feature>
<evidence type="ECO:0000259" key="1">
    <source>
        <dbReference type="PROSITE" id="PS51819"/>
    </source>
</evidence>
<sequence>MDKVNLLDVGYTAYQVTDLDLMERFLIDFGMTRSARTADALYMRGSGANHHVHVARLGPDNRFLGGAFTVATRAELDKAARIPGASPVTAITDPGGGFRVTLTTPNKHTIWIEHGVATVPEMPVRRSYRMNFASEHLRHNSAVRQRPEATPVLRIGHFVLWVPDALSEITWFTDHFALCPADYICAPAEPEPITVGTFLRFDRGAEFVEHHCILINKSKHFGCHHSSYEVLDLDAVAAGHDHLVAKGWTLDAGVGRHYLGSLIYDYWLDPFGNRIEHYTDTDVINDAYVPVRFVGGAHETTQWGMAPPDTFFD</sequence>
<geneLocation type="plasmid" evidence="2 3">
    <name>p1</name>
</geneLocation>
<dbReference type="AlphaFoldDB" id="A0A975S3U6"/>
<gene>
    <name evidence="2" type="ORF">KM031_17120</name>
</gene>
<dbReference type="InterPro" id="IPR037523">
    <property type="entry name" value="VOC_core"/>
</dbReference>
<dbReference type="SUPFAM" id="SSF54593">
    <property type="entry name" value="Glyoxalase/Bleomycin resistance protein/Dihydroxybiphenyl dioxygenase"/>
    <property type="match status" value="1"/>
</dbReference>